<evidence type="ECO:0000256" key="1">
    <source>
        <dbReference type="ARBA" id="ARBA00022679"/>
    </source>
</evidence>
<evidence type="ECO:0000313" key="4">
    <source>
        <dbReference type="EMBL" id="TLP39407.1"/>
    </source>
</evidence>
<dbReference type="SUPFAM" id="SSF55729">
    <property type="entry name" value="Acyl-CoA N-acyltransferases (Nat)"/>
    <property type="match status" value="1"/>
</dbReference>
<dbReference type="Pfam" id="PF00583">
    <property type="entry name" value="Acetyltransf_1"/>
    <property type="match status" value="1"/>
</dbReference>
<keyword evidence="2" id="KW-0012">Acyltransferase</keyword>
<feature type="domain" description="N-acetyltransferase" evidence="3">
    <location>
        <begin position="22"/>
        <end position="169"/>
    </location>
</feature>
<keyword evidence="1 4" id="KW-0808">Transferase</keyword>
<dbReference type="Gene3D" id="3.40.630.30">
    <property type="match status" value="1"/>
</dbReference>
<dbReference type="InterPro" id="IPR000182">
    <property type="entry name" value="GNAT_dom"/>
</dbReference>
<dbReference type="AlphaFoldDB" id="A0A5R8Y254"/>
<name>A0A5R8Y254_9BACT</name>
<dbReference type="EMBL" id="VANU01000002">
    <property type="protein sequence ID" value="TLP39407.1"/>
    <property type="molecule type" value="Genomic_DNA"/>
</dbReference>
<dbReference type="InterPro" id="IPR051016">
    <property type="entry name" value="Diverse_Substrate_AcTransf"/>
</dbReference>
<evidence type="ECO:0000259" key="3">
    <source>
        <dbReference type="PROSITE" id="PS51186"/>
    </source>
</evidence>
<sequence length="169" mass="19656">MKKLLIKNLQKKYNTVILKNNLDISKGDIEDIPYLIPLLKELFTIEKDFTFDKSKHEEGLKLLISNNNSRIVVARFENEVIAMVTIQTIISTATGSKTGLIEDFIVKDDFRDLGVGTHLFNYLKEYAKKHHMKRLQLVCDEDNDVAKEFYTNKSFKKSNLAAWYNHLKE</sequence>
<dbReference type="CDD" id="cd04301">
    <property type="entry name" value="NAT_SF"/>
    <property type="match status" value="1"/>
</dbReference>
<proteinExistence type="predicted"/>
<dbReference type="InterPro" id="IPR016181">
    <property type="entry name" value="Acyl_CoA_acyltransferase"/>
</dbReference>
<gene>
    <name evidence="4" type="ORF">FDK22_05925</name>
</gene>
<dbReference type="PANTHER" id="PTHR10545">
    <property type="entry name" value="DIAMINE N-ACETYLTRANSFERASE"/>
    <property type="match status" value="1"/>
</dbReference>
<dbReference type="PANTHER" id="PTHR10545:SF29">
    <property type="entry name" value="GH14572P-RELATED"/>
    <property type="match status" value="1"/>
</dbReference>
<comment type="caution">
    <text evidence="4">The sequence shown here is derived from an EMBL/GenBank/DDBJ whole genome shotgun (WGS) entry which is preliminary data.</text>
</comment>
<dbReference type="Proteomes" id="UP000308901">
    <property type="component" value="Unassembled WGS sequence"/>
</dbReference>
<dbReference type="PROSITE" id="PS51186">
    <property type="entry name" value="GNAT"/>
    <property type="match status" value="1"/>
</dbReference>
<accession>A0A5R8Y254</accession>
<evidence type="ECO:0000256" key="2">
    <source>
        <dbReference type="ARBA" id="ARBA00023315"/>
    </source>
</evidence>
<organism evidence="4 5">
    <name type="scientific">Arcobacter arenosus</name>
    <dbReference type="NCBI Taxonomy" id="2576037"/>
    <lineage>
        <taxon>Bacteria</taxon>
        <taxon>Pseudomonadati</taxon>
        <taxon>Campylobacterota</taxon>
        <taxon>Epsilonproteobacteria</taxon>
        <taxon>Campylobacterales</taxon>
        <taxon>Arcobacteraceae</taxon>
        <taxon>Arcobacter</taxon>
    </lineage>
</organism>
<dbReference type="OrthoDB" id="9805924at2"/>
<reference evidence="4 5" key="1">
    <citation type="submission" date="2019-05" db="EMBL/GenBank/DDBJ databases">
        <title>Arcobacter sp. nov., isolated from sea sediment.</title>
        <authorList>
            <person name="Kim W."/>
        </authorList>
    </citation>
    <scope>NUCLEOTIDE SEQUENCE [LARGE SCALE GENOMIC DNA]</scope>
    <source>
        <strain evidence="4 5">CAU 1517</strain>
    </source>
</reference>
<protein>
    <submittedName>
        <fullName evidence="4">GNAT family N-acetyltransferase</fullName>
    </submittedName>
</protein>
<keyword evidence="5" id="KW-1185">Reference proteome</keyword>
<dbReference type="GO" id="GO:0008080">
    <property type="term" value="F:N-acetyltransferase activity"/>
    <property type="evidence" value="ECO:0007669"/>
    <property type="project" value="UniProtKB-ARBA"/>
</dbReference>
<evidence type="ECO:0000313" key="5">
    <source>
        <dbReference type="Proteomes" id="UP000308901"/>
    </source>
</evidence>